<protein>
    <submittedName>
        <fullName evidence="1">DUF3010 family protein</fullName>
    </submittedName>
</protein>
<name>A0A7X3KV80_9GAMM</name>
<evidence type="ECO:0000313" key="2">
    <source>
        <dbReference type="Proteomes" id="UP000461288"/>
    </source>
</evidence>
<evidence type="ECO:0000313" key="1">
    <source>
        <dbReference type="EMBL" id="MWK58356.1"/>
    </source>
</evidence>
<organism evidence="1 2">
    <name type="scientific">Metapseudomonas otitidis</name>
    <dbReference type="NCBI Taxonomy" id="319939"/>
    <lineage>
        <taxon>Bacteria</taxon>
        <taxon>Pseudomonadati</taxon>
        <taxon>Pseudomonadota</taxon>
        <taxon>Gammaproteobacteria</taxon>
        <taxon>Pseudomonadales</taxon>
        <taxon>Pseudomonadaceae</taxon>
        <taxon>Metapseudomonas</taxon>
    </lineage>
</organism>
<gene>
    <name evidence="1" type="ORF">GO594_20435</name>
</gene>
<dbReference type="Pfam" id="PF11215">
    <property type="entry name" value="DUF3010"/>
    <property type="match status" value="1"/>
</dbReference>
<dbReference type="AlphaFoldDB" id="A0A7X3KV80"/>
<dbReference type="RefSeq" id="WP_160481873.1">
    <property type="nucleotide sequence ID" value="NZ_WTFN01000057.1"/>
</dbReference>
<dbReference type="EMBL" id="WTFN01000057">
    <property type="protein sequence ID" value="MWK58356.1"/>
    <property type="molecule type" value="Genomic_DNA"/>
</dbReference>
<sequence>MNKICGVELKGSEAIIALLEKKDTGYAHLNIEPRKIKLGDDESSAHVKSFFETFQNLIRQHEIDLIIIKKRAHKGQMAGGAISFKMESLIQLNGIAEVRFETGQGIAAAEKKSPFELPESLNKYQEDAFKSAALYIRKHGI</sequence>
<dbReference type="Proteomes" id="UP000461288">
    <property type="component" value="Unassembled WGS sequence"/>
</dbReference>
<comment type="caution">
    <text evidence="1">The sequence shown here is derived from an EMBL/GenBank/DDBJ whole genome shotgun (WGS) entry which is preliminary data.</text>
</comment>
<reference evidence="1 2" key="1">
    <citation type="submission" date="2019-12" db="EMBL/GenBank/DDBJ databases">
        <title>Draft genome sequence of Pseudomonas otitidis recovered from a chicken carcass.</title>
        <authorList>
            <person name="Vieira T.R."/>
            <person name="Oliviera E.F.C."/>
            <person name="Silva N.M.V."/>
            <person name="Sambrano G.E."/>
            <person name="Cibulski S.P."/>
            <person name="Cardoso M.R.I."/>
        </authorList>
    </citation>
    <scope>NUCLEOTIDE SEQUENCE [LARGE SCALE GENOMIC DNA]</scope>
    <source>
        <strain evidence="1 2">25_K</strain>
    </source>
</reference>
<dbReference type="InterPro" id="IPR021378">
    <property type="entry name" value="DUF3010"/>
</dbReference>
<accession>A0A7X3KV80</accession>
<proteinExistence type="predicted"/>